<dbReference type="InterPro" id="IPR051395">
    <property type="entry name" value="Cytochrome_c_Peroxidase/MauG"/>
</dbReference>
<keyword evidence="3 6" id="KW-0479">Metal-binding</keyword>
<dbReference type="Proteomes" id="UP001208690">
    <property type="component" value="Unassembled WGS sequence"/>
</dbReference>
<evidence type="ECO:0000256" key="1">
    <source>
        <dbReference type="ARBA" id="ARBA00004196"/>
    </source>
</evidence>
<dbReference type="SUPFAM" id="SSF46626">
    <property type="entry name" value="Cytochrome c"/>
    <property type="match status" value="2"/>
</dbReference>
<sequence length="480" mass="51303">MAGGGGGSEIDLPRPLVDSDFLYEGAPPDALVDLGRALFFDPILSGNRNISCGTCHDPARGTGDDLSLSIGEGGTGFGRDRRTQDGVVSRIPRNAQPLWNIGAQEYTSMFHDGRLEPDPAATFASGFWSPAREDLPVGLDSLLAAQAMFPVISHTEMAGQKGENAVATAVAEDRLQDAWDLLAARLAKTPAYVEMFMRAFADEYDGLVPADTVTFVNAARALAAFQSAAFRSDASPFDRWLSGDADALGPEAKLGMQLFYGDAGCSGCHSGPLLTDHGFHAIAMPQIGPGKGHGEDTGYWRASGFMARLEDEGRYRVTFDADDLFAFRTPSLRNVSLTGPWGHDGAFDKLEDVVRHHFDPVTSLAEYDVAGADLPPLDHVIEATGFGSELIFRPLNPARREAFALRDVWVQQSRALRARIAAANTLAPQSRSDAEVAALVAFLESLTDPSAIDRSDLVPMHVPSGLPPQPTPARSGDHGG</sequence>
<evidence type="ECO:0000256" key="3">
    <source>
        <dbReference type="ARBA" id="ARBA00022723"/>
    </source>
</evidence>
<evidence type="ECO:0000313" key="10">
    <source>
        <dbReference type="Proteomes" id="UP001208690"/>
    </source>
</evidence>
<evidence type="ECO:0000256" key="6">
    <source>
        <dbReference type="PROSITE-ProRule" id="PRU00433"/>
    </source>
</evidence>
<keyword evidence="9" id="KW-0575">Peroxidase</keyword>
<name>A0ABT3BKW2_9RHOB</name>
<reference evidence="9 10" key="1">
    <citation type="submission" date="2022-04" db="EMBL/GenBank/DDBJ databases">
        <title>Roseobacter sp. WL0113 is a bacterium isolated from neritic sediment.</title>
        <authorList>
            <person name="Wang L."/>
            <person name="He W."/>
            <person name="Zhang D.-F."/>
        </authorList>
    </citation>
    <scope>NUCLEOTIDE SEQUENCE [LARGE SCALE GENOMIC DNA]</scope>
    <source>
        <strain evidence="9 10">WL0113</strain>
    </source>
</reference>
<feature type="domain" description="Cytochrome c" evidence="8">
    <location>
        <begin position="250"/>
        <end position="447"/>
    </location>
</feature>
<dbReference type="GO" id="GO:0004601">
    <property type="term" value="F:peroxidase activity"/>
    <property type="evidence" value="ECO:0007669"/>
    <property type="project" value="UniProtKB-KW"/>
</dbReference>
<proteinExistence type="predicted"/>
<evidence type="ECO:0000256" key="5">
    <source>
        <dbReference type="ARBA" id="ARBA00023004"/>
    </source>
</evidence>
<dbReference type="InterPro" id="IPR004852">
    <property type="entry name" value="Di-haem_cyt_c_peroxidsae"/>
</dbReference>
<organism evidence="9 10">
    <name type="scientific">Roseobacter sinensis</name>
    <dbReference type="NCBI Taxonomy" id="2931391"/>
    <lineage>
        <taxon>Bacteria</taxon>
        <taxon>Pseudomonadati</taxon>
        <taxon>Pseudomonadota</taxon>
        <taxon>Alphaproteobacteria</taxon>
        <taxon>Rhodobacterales</taxon>
        <taxon>Roseobacteraceae</taxon>
        <taxon>Roseobacter</taxon>
    </lineage>
</organism>
<dbReference type="InterPro" id="IPR036909">
    <property type="entry name" value="Cyt_c-like_dom_sf"/>
</dbReference>
<evidence type="ECO:0000259" key="8">
    <source>
        <dbReference type="PROSITE" id="PS51007"/>
    </source>
</evidence>
<keyword evidence="4" id="KW-0560">Oxidoreductase</keyword>
<comment type="subcellular location">
    <subcellularLocation>
        <location evidence="1">Cell envelope</location>
    </subcellularLocation>
</comment>
<dbReference type="PANTHER" id="PTHR30600">
    <property type="entry name" value="CYTOCHROME C PEROXIDASE-RELATED"/>
    <property type="match status" value="1"/>
</dbReference>
<evidence type="ECO:0000256" key="4">
    <source>
        <dbReference type="ARBA" id="ARBA00023002"/>
    </source>
</evidence>
<evidence type="ECO:0000256" key="7">
    <source>
        <dbReference type="SAM" id="MobiDB-lite"/>
    </source>
</evidence>
<dbReference type="Gene3D" id="1.10.760.10">
    <property type="entry name" value="Cytochrome c-like domain"/>
    <property type="match status" value="2"/>
</dbReference>
<protein>
    <submittedName>
        <fullName evidence="9">Cytochrome-c peroxidase</fullName>
    </submittedName>
</protein>
<dbReference type="PROSITE" id="PS51007">
    <property type="entry name" value="CYTC"/>
    <property type="match status" value="1"/>
</dbReference>
<dbReference type="Pfam" id="PF03150">
    <property type="entry name" value="CCP_MauG"/>
    <property type="match status" value="1"/>
</dbReference>
<comment type="caution">
    <text evidence="9">The sequence shown here is derived from an EMBL/GenBank/DDBJ whole genome shotgun (WGS) entry which is preliminary data.</text>
</comment>
<gene>
    <name evidence="9" type="ORF">MUB52_22525</name>
</gene>
<keyword evidence="10" id="KW-1185">Reference proteome</keyword>
<dbReference type="EMBL" id="JALIEB010000032">
    <property type="protein sequence ID" value="MCV3274216.1"/>
    <property type="molecule type" value="Genomic_DNA"/>
</dbReference>
<accession>A0ABT3BKW2</accession>
<keyword evidence="5 6" id="KW-0408">Iron</keyword>
<evidence type="ECO:0000256" key="2">
    <source>
        <dbReference type="ARBA" id="ARBA00022617"/>
    </source>
</evidence>
<evidence type="ECO:0000313" key="9">
    <source>
        <dbReference type="EMBL" id="MCV3274216.1"/>
    </source>
</evidence>
<dbReference type="InterPro" id="IPR009056">
    <property type="entry name" value="Cyt_c-like_dom"/>
</dbReference>
<keyword evidence="2 6" id="KW-0349">Heme</keyword>
<dbReference type="RefSeq" id="WP_263846421.1">
    <property type="nucleotide sequence ID" value="NZ_JALIEB010000032.1"/>
</dbReference>
<feature type="region of interest" description="Disordered" evidence="7">
    <location>
        <begin position="454"/>
        <end position="480"/>
    </location>
</feature>